<evidence type="ECO:0000313" key="8">
    <source>
        <dbReference type="EMBL" id="KAE8243814.1"/>
    </source>
</evidence>
<keyword evidence="3" id="KW-0813">Transport</keyword>
<dbReference type="Proteomes" id="UP000077521">
    <property type="component" value="Unassembled WGS sequence"/>
</dbReference>
<proteinExistence type="inferred from homology"/>
<dbReference type="PANTHER" id="PTHR31611:SF0">
    <property type="entry name" value="HIGH-AFFINITY NICKEL TRANSPORT PROTEIN NIC1"/>
    <property type="match status" value="1"/>
</dbReference>
<evidence type="ECO:0000256" key="3">
    <source>
        <dbReference type="ARBA" id="ARBA00022448"/>
    </source>
</evidence>
<keyword evidence="7" id="KW-0472">Membrane</keyword>
<dbReference type="InterPro" id="IPR004688">
    <property type="entry name" value="Ni/Co_transpt"/>
</dbReference>
<protein>
    <recommendedName>
        <fullName evidence="10">Nickel/cobalt efflux system</fullName>
    </recommendedName>
</protein>
<keyword evidence="4" id="KW-0533">Nickel</keyword>
<keyword evidence="6" id="KW-1133">Transmembrane helix</keyword>
<evidence type="ECO:0008006" key="10">
    <source>
        <dbReference type="Google" id="ProtNLM"/>
    </source>
</evidence>
<evidence type="ECO:0000256" key="5">
    <source>
        <dbReference type="ARBA" id="ARBA00022692"/>
    </source>
</evidence>
<reference evidence="8" key="2">
    <citation type="journal article" date="2019" name="IMA Fungus">
        <title>Genome sequencing and comparison of five Tilletia species to identify candidate genes for the detection of regulated species infecting wheat.</title>
        <authorList>
            <person name="Nguyen H.D.T."/>
            <person name="Sultana T."/>
            <person name="Kesanakurti P."/>
            <person name="Hambleton S."/>
        </authorList>
    </citation>
    <scope>NUCLEOTIDE SEQUENCE</scope>
    <source>
        <strain evidence="8">DAOMC 236416</strain>
    </source>
</reference>
<dbReference type="GO" id="GO:0015099">
    <property type="term" value="F:nickel cation transmembrane transporter activity"/>
    <property type="evidence" value="ECO:0007669"/>
    <property type="project" value="InterPro"/>
</dbReference>
<comment type="caution">
    <text evidence="8">The sequence shown here is derived from an EMBL/GenBank/DDBJ whole genome shotgun (WGS) entry which is preliminary data.</text>
</comment>
<keyword evidence="9" id="KW-1185">Reference proteome</keyword>
<reference evidence="8" key="1">
    <citation type="submission" date="2016-04" db="EMBL/GenBank/DDBJ databases">
        <authorList>
            <person name="Nguyen H.D."/>
            <person name="Samba Siva P."/>
            <person name="Cullis J."/>
            <person name="Levesque C.A."/>
            <person name="Hambleton S."/>
        </authorList>
    </citation>
    <scope>NUCLEOTIDE SEQUENCE</scope>
    <source>
        <strain evidence="8">DAOMC 236416</strain>
    </source>
</reference>
<dbReference type="AlphaFoldDB" id="A0A177TEC6"/>
<name>A0A177TEC6_9BASI</name>
<dbReference type="InterPro" id="IPR011541">
    <property type="entry name" value="Ni/Co_transpt_high_affinity"/>
</dbReference>
<dbReference type="GO" id="GO:0005886">
    <property type="term" value="C:plasma membrane"/>
    <property type="evidence" value="ECO:0007669"/>
    <property type="project" value="InterPro"/>
</dbReference>
<comment type="similarity">
    <text evidence="2">Belongs to the NiCoT transporter (TC 2.A.52) family.</text>
</comment>
<dbReference type="GO" id="GO:0012505">
    <property type="term" value="C:endomembrane system"/>
    <property type="evidence" value="ECO:0007669"/>
    <property type="project" value="UniProtKB-SubCell"/>
</dbReference>
<evidence type="ECO:0000256" key="1">
    <source>
        <dbReference type="ARBA" id="ARBA00004127"/>
    </source>
</evidence>
<dbReference type="EMBL" id="LWDF02000743">
    <property type="protein sequence ID" value="KAE8243814.1"/>
    <property type="molecule type" value="Genomic_DNA"/>
</dbReference>
<evidence type="ECO:0000256" key="2">
    <source>
        <dbReference type="ARBA" id="ARBA00010892"/>
    </source>
</evidence>
<evidence type="ECO:0000256" key="7">
    <source>
        <dbReference type="ARBA" id="ARBA00023136"/>
    </source>
</evidence>
<evidence type="ECO:0000256" key="6">
    <source>
        <dbReference type="ARBA" id="ARBA00022989"/>
    </source>
</evidence>
<gene>
    <name evidence="8" type="ORF">A4X13_0g6937</name>
</gene>
<sequence>MASSINPGSSGDDLAPLRAPEDLSVQMNACELLLAMWGADDGVELDEGTQSGITDLAKFLALPVNELGSPHSVELKNSLPNAIVFSLPINATDSANREEGSKARTLQVEVSLSLRKTPRSSLRPRVQLQRPTWLTRAQYDSLVSQAGLTTSQEEGGTDGSTEEDEEDPASYVLETVERISEAVIGLESELAASSSNNKSTSASSSGSTSKDVVRAWYHFPSLSSKDKRADLVSYAQHHDPPLTGFVLAGKPGVAVIEAPLPDRSSDSFKPSDITAATAAIDRYWSKIRSSSWADIPAGHKKVSLRLTEDSPDAVRRPYHLYPIGVLFGLGFDTASSITLISVAAIAQRDRPEDVSMMGYSHNSNGRVVLLAFLFTAGMTAVDSCDSVIMMFAYSRLGRKESVRTEQSVGDEDKAEMDQEKAGEVIAKALVSEAQDDVPPTSDIIDGPPTTAQAVSGPPTRIEPDSFDHTSHGAAPLISFYLTLLSVLLAFSICIIEVFGIVAEQCQSCAAAASVEPDSQRSLSGRWWAFWSAASDQLGYIGAGIVGVFILIMVSWWLGKRLYEWRLRRSEGDNRDEKTHDDQLGARWRRLMSLCRSDGMRLRQRNPRRGLTLLGASMLLIGAEVLVNVIIWAITAIVFVTSHRRSDLALAVLAWTTGLRHGLDADHISAIDNSIRRFLALEREDALTTIGGLPVAELENQDISTHKRSWRQTLWHGFNAPILTGLFFSLGHSTIVITATVIVAITTSALSGLQAFGDGPGGYVGTIVSATFLALVGILNSVLLWKAWTARRVESRHT</sequence>
<dbReference type="Pfam" id="PF03824">
    <property type="entry name" value="NicO"/>
    <property type="match status" value="3"/>
</dbReference>
<keyword evidence="5" id="KW-0812">Transmembrane</keyword>
<evidence type="ECO:0000313" key="9">
    <source>
        <dbReference type="Proteomes" id="UP000077521"/>
    </source>
</evidence>
<organism evidence="8 9">
    <name type="scientific">Tilletia indica</name>
    <dbReference type="NCBI Taxonomy" id="43049"/>
    <lineage>
        <taxon>Eukaryota</taxon>
        <taxon>Fungi</taxon>
        <taxon>Dikarya</taxon>
        <taxon>Basidiomycota</taxon>
        <taxon>Ustilaginomycotina</taxon>
        <taxon>Exobasidiomycetes</taxon>
        <taxon>Tilletiales</taxon>
        <taxon>Tilletiaceae</taxon>
        <taxon>Tilletia</taxon>
    </lineage>
</organism>
<evidence type="ECO:0000256" key="4">
    <source>
        <dbReference type="ARBA" id="ARBA00022596"/>
    </source>
</evidence>
<dbReference type="PANTHER" id="PTHR31611">
    <property type="entry name" value="HIGH-AFFINITY NICKEL TRANSPORT PROTEIN NIC1"/>
    <property type="match status" value="1"/>
</dbReference>
<accession>A0A177TEC6</accession>
<comment type="subcellular location">
    <subcellularLocation>
        <location evidence="1">Endomembrane system</location>
        <topology evidence="1">Multi-pass membrane protein</topology>
    </subcellularLocation>
</comment>